<dbReference type="InterPro" id="IPR024290">
    <property type="entry name" value="SICA_extracell_a"/>
</dbReference>
<evidence type="ECO:0000259" key="3">
    <source>
        <dbReference type="Pfam" id="PF12879"/>
    </source>
</evidence>
<dbReference type="InterPro" id="IPR024288">
    <property type="entry name" value="SICA_C"/>
</dbReference>
<feature type="compositionally biased region" description="Low complexity" evidence="1">
    <location>
        <begin position="635"/>
        <end position="650"/>
    </location>
</feature>
<feature type="compositionally biased region" description="Basic and acidic residues" evidence="1">
    <location>
        <begin position="580"/>
        <end position="592"/>
    </location>
</feature>
<dbReference type="RefSeq" id="XP_012333241.1">
    <property type="nucleotide sequence ID" value="XM_012477818.1"/>
</dbReference>
<evidence type="ECO:0008006" key="7">
    <source>
        <dbReference type="Google" id="ProtNLM"/>
    </source>
</evidence>
<keyword evidence="2" id="KW-1133">Transmembrane helix</keyword>
<sequence length="1417" mass="154756">MQAVDDIFQELLSKIGEPNGTISGFCGEIYDSNATCIKRCREIVNLMLYMRGYEHKGTQGLQRRTVDQADWTAFQEYLRCVLAGEALVRLYGRNSDHVDVMNKVKQELAHGKTFVKQKLESGICENRDWGKVIFQSHRMGTALQNRLNSLRKTWTTAKVPARRASGTCGWDDAQDADEDGKPHSDDTCNANEGVVTQENELMKEIKGWVPIGPFPHVQKVLEDMQKNGVSKEKCELEQKIRNGVKTVKDRVNPPKKSQPPEKPAGANGNPRGPVQTVGATPVSPPGSGTPTSPSGGGGGKGGATGGGQGQGKAGLGQHCDGDFARQRLRSAVYVVPPRDDNAWNKWKQVLQEFTAHMEAYNDLNESFGANCYNVGWDDFGHGHLHTAQTVADVVRCRVMSVAWAFANGWSTSANATEPGVKMDTEEENMLRCEVANIFGHLLKNKYCTRQAGYKRGVEYSRIAFTKMKSEGKNGQGAVGGPVIDGTCTACGYKGYERWAHAINLPVVEWLMQEGQITAEITAMERAMPCNTQWADYTKNKMKDDDPDKVDEKKITEVKQKEQQVVKAATKVIEKAKEAVEEEIKRKEEEEKKRKITKHRNSKHAVHGNTESTNANATSKDQAGGSSADTKTQNPAGAAGSQGTGQATSQAPSQTPGSQPAGAPVGRTDTTASGSTTQTPGQVSGGPVPQSPPEAPPAAPENTSQDDQKDNEGAKGGAGQSPGKEADDAPVNVKLAGSSGNNSVTVIDSYDSGQPSDEIIQQYEQPGHIPSGGPDQKGESKRVHKSDAVVDGGNDDPPPLNPPKPKANPNPDQAGSSGTFADGQVPSSSGEGTRGAVPGLGVPGASIPGVGDPSASLPPAREENTKSGEPVTTVTSQDQGQSPTGLPVSPGAPDSSPGLSTSTPSPSNDVQDPGGRGPNTSLDKNQKANDETKPVLPLPSKPFNPKDLIPYTPAIIPALVGIGIIAFFLWKYFAYLGKQRRRIYRTVRDVPSPPLDEEILQHLQRGEPPPDYGYTMVTQPASTSGRGRPPRVHKRTLIELHLEVLNECDATEWDTVKDDYCQILVQEFMGGNSTCTSSSDVCTPDDGFATQDSTTNADTPTRDTPTYSDETDPCPPNADDPDPWTCMETAPLETDRSPPNEEDPDPWSRMETIQLPTDPCPPNEADPDPWSIMEHIQFAADPCPPNEDDPDPWSCMETIQLATDPCAPHAHDPDPWSCMETIQLDTQRDPYSSPRTECATSECTHWITWIDRNKHLLRACTMQPWCLQLKSAWKQYLRERMAATGASGDHRKAATMESTKLRLWKEWVAQQHRQMRMYKEQWCKHLLHNVEEETVPEKGEEHILEKDLEVETVMAAEDMLTVTAVPRPQLHPQPYMKKRLIAKLWMLLLASVIEECEFESSMQEKELYLDDLLQQCSH</sequence>
<gene>
    <name evidence="5" type="ORF">AK88_00167</name>
</gene>
<proteinExistence type="predicted"/>
<feature type="compositionally biased region" description="Pro residues" evidence="1">
    <location>
        <begin position="795"/>
        <end position="807"/>
    </location>
</feature>
<feature type="compositionally biased region" description="Low complexity" evidence="1">
    <location>
        <begin position="892"/>
        <end position="906"/>
    </location>
</feature>
<feature type="compositionally biased region" description="Pro residues" evidence="1">
    <location>
        <begin position="688"/>
        <end position="698"/>
    </location>
</feature>
<feature type="region of interest" description="Disordered" evidence="1">
    <location>
        <begin position="229"/>
        <end position="318"/>
    </location>
</feature>
<dbReference type="OrthoDB" id="375150at2759"/>
<dbReference type="EMBL" id="KQ001646">
    <property type="protein sequence ID" value="KJP89998.1"/>
    <property type="molecule type" value="Genomic_DNA"/>
</dbReference>
<accession>A0A0D9QSP0</accession>
<evidence type="ECO:0000256" key="2">
    <source>
        <dbReference type="SAM" id="Phobius"/>
    </source>
</evidence>
<feature type="compositionally biased region" description="Polar residues" evidence="1">
    <location>
        <begin position="608"/>
        <end position="634"/>
    </location>
</feature>
<feature type="compositionally biased region" description="Low complexity" evidence="1">
    <location>
        <begin position="667"/>
        <end position="681"/>
    </location>
</feature>
<dbReference type="GeneID" id="24265481"/>
<dbReference type="Pfam" id="PF12887">
    <property type="entry name" value="SICA_alpha"/>
    <property type="match status" value="1"/>
</dbReference>
<reference evidence="5 6" key="1">
    <citation type="submission" date="2014-03" db="EMBL/GenBank/DDBJ databases">
        <title>The Genome Sequence of Plasmodium fragile nilgiri.</title>
        <authorList>
            <consortium name="The Broad Institute Genomics Platform"/>
            <consortium name="The Broad Institute Genome Sequencing Center for Infectious Disease"/>
            <person name="Neafsey D."/>
            <person name="Duraisingh M."/>
            <person name="Young S.K."/>
            <person name="Zeng Q."/>
            <person name="Gargeya S."/>
            <person name="Abouelleil A."/>
            <person name="Alvarado L."/>
            <person name="Chapman S.B."/>
            <person name="Gainer-Dewar J."/>
            <person name="Goldberg J."/>
            <person name="Griggs A."/>
            <person name="Gujja S."/>
            <person name="Hansen M."/>
            <person name="Howarth C."/>
            <person name="Imamovic A."/>
            <person name="Larimer J."/>
            <person name="Pearson M."/>
            <person name="Poon T.W."/>
            <person name="Priest M."/>
            <person name="Roberts A."/>
            <person name="Saif S."/>
            <person name="Shea T."/>
            <person name="Sykes S."/>
            <person name="Wortman J."/>
            <person name="Nusbaum C."/>
            <person name="Birren B."/>
        </authorList>
    </citation>
    <scope>NUCLEOTIDE SEQUENCE [LARGE SCALE GENOMIC DNA]</scope>
    <source>
        <strain evidence="6">nilgiri</strain>
    </source>
</reference>
<feature type="compositionally biased region" description="Basic and acidic residues" evidence="1">
    <location>
        <begin position="775"/>
        <end position="787"/>
    </location>
</feature>
<feature type="compositionally biased region" description="Low complexity" evidence="1">
    <location>
        <begin position="277"/>
        <end position="293"/>
    </location>
</feature>
<feature type="compositionally biased region" description="Gly residues" evidence="1">
    <location>
        <begin position="294"/>
        <end position="314"/>
    </location>
</feature>
<feature type="compositionally biased region" description="Basic and acidic residues" evidence="1">
    <location>
        <begin position="923"/>
        <end position="932"/>
    </location>
</feature>
<evidence type="ECO:0000259" key="4">
    <source>
        <dbReference type="Pfam" id="PF12887"/>
    </source>
</evidence>
<feature type="compositionally biased region" description="Polar residues" evidence="1">
    <location>
        <begin position="1089"/>
        <end position="1107"/>
    </location>
</feature>
<evidence type="ECO:0000313" key="6">
    <source>
        <dbReference type="Proteomes" id="UP000054561"/>
    </source>
</evidence>
<feature type="compositionally biased region" description="Polar residues" evidence="1">
    <location>
        <begin position="869"/>
        <end position="883"/>
    </location>
</feature>
<keyword evidence="2" id="KW-0812">Transmembrane</keyword>
<keyword evidence="6" id="KW-1185">Reference proteome</keyword>
<name>A0A0D9QSP0_PLAFR</name>
<feature type="region of interest" description="Disordered" evidence="1">
    <location>
        <begin position="1085"/>
        <end position="1164"/>
    </location>
</feature>
<feature type="compositionally biased region" description="Polar residues" evidence="1">
    <location>
        <begin position="737"/>
        <end position="754"/>
    </location>
</feature>
<evidence type="ECO:0000256" key="1">
    <source>
        <dbReference type="SAM" id="MobiDB-lite"/>
    </source>
</evidence>
<feature type="region of interest" description="Disordered" evidence="1">
    <location>
        <begin position="163"/>
        <end position="190"/>
    </location>
</feature>
<evidence type="ECO:0000313" key="5">
    <source>
        <dbReference type="EMBL" id="KJP89998.1"/>
    </source>
</evidence>
<feature type="transmembrane region" description="Helical" evidence="2">
    <location>
        <begin position="953"/>
        <end position="974"/>
    </location>
</feature>
<dbReference type="Proteomes" id="UP000054561">
    <property type="component" value="Unassembled WGS sequence"/>
</dbReference>
<organism evidence="5 6">
    <name type="scientific">Plasmodium fragile</name>
    <dbReference type="NCBI Taxonomy" id="5857"/>
    <lineage>
        <taxon>Eukaryota</taxon>
        <taxon>Sar</taxon>
        <taxon>Alveolata</taxon>
        <taxon>Apicomplexa</taxon>
        <taxon>Aconoidasida</taxon>
        <taxon>Haemosporida</taxon>
        <taxon>Plasmodiidae</taxon>
        <taxon>Plasmodium</taxon>
        <taxon>Plasmodium (Plasmodium)</taxon>
    </lineage>
</organism>
<feature type="domain" description="Schizont-infected cell agglutination C-terminal" evidence="3">
    <location>
        <begin position="970"/>
        <end position="1071"/>
    </location>
</feature>
<feature type="compositionally biased region" description="Basic and acidic residues" evidence="1">
    <location>
        <begin position="229"/>
        <end position="252"/>
    </location>
</feature>
<feature type="compositionally biased region" description="Basic residues" evidence="1">
    <location>
        <begin position="593"/>
        <end position="605"/>
    </location>
</feature>
<dbReference type="OMA" id="ECTHWIT"/>
<keyword evidence="2" id="KW-0472">Membrane</keyword>
<feature type="domain" description="Schizont-infected cell agglutination extracellular alpha" evidence="4">
    <location>
        <begin position="4"/>
        <end position="144"/>
    </location>
</feature>
<protein>
    <recommendedName>
        <fullName evidence="7">Schizont-infected cell agglutination C-terminal domain-containing protein</fullName>
    </recommendedName>
</protein>
<feature type="region of interest" description="Disordered" evidence="1">
    <location>
        <begin position="580"/>
        <end position="943"/>
    </location>
</feature>
<feature type="compositionally biased region" description="Polar residues" evidence="1">
    <location>
        <begin position="812"/>
        <end position="830"/>
    </location>
</feature>
<dbReference type="Pfam" id="PF12879">
    <property type="entry name" value="SICA_C"/>
    <property type="match status" value="1"/>
</dbReference>
<dbReference type="VEuPathDB" id="PlasmoDB:AK88_00167"/>